<evidence type="ECO:0000313" key="2">
    <source>
        <dbReference type="EMBL" id="PIK57519.1"/>
    </source>
</evidence>
<accession>A0A2G8LB96</accession>
<protein>
    <submittedName>
        <fullName evidence="2">Zinc finger protein</fullName>
    </submittedName>
</protein>
<feature type="region of interest" description="Disordered" evidence="1">
    <location>
        <begin position="276"/>
        <end position="297"/>
    </location>
</feature>
<comment type="caution">
    <text evidence="2">The sequence shown here is derived from an EMBL/GenBank/DDBJ whole genome shotgun (WGS) entry which is preliminary data.</text>
</comment>
<dbReference type="EMBL" id="MRZV01000140">
    <property type="protein sequence ID" value="PIK57519.1"/>
    <property type="molecule type" value="Genomic_DNA"/>
</dbReference>
<sequence>MSMCVHASTLPSQFGKSRNWLQSAVCFLLTGYRFENFQVIEVENIQSWRPIDSPNCQDGVLLTLSYGAPLNTFLLYEYNYGEDLFEALNHTGHFVNGTSYAFRASDNRLFAGVSGPYFTNYVKMFEIYYTTKKVPDPIAIQGRQQRRRHYDIVDSLNALDSDVIHAQQLLADSIRLSGDRIIYGTKFFPKLIVNGSLDVDTIKRHQGGGGWGQRYVDLTPCNLCLMTVRCPCSDMSLTCTHIGLPPPISFLRQSASSANQLPPPISFLRQSASSATSASSTNQLPPPISFLQQSASSTNQLPPPISFLRQSASSANQLPPPISFLHQSASSANQLLRQSASSINQLPPPISFLHQSASSANQLPPPISFLRQSASSANQLPPPISFLRQSASSINQLPPPISFLHQSASPTTQ</sequence>
<keyword evidence="3" id="KW-1185">Reference proteome</keyword>
<organism evidence="2 3">
    <name type="scientific">Stichopus japonicus</name>
    <name type="common">Sea cucumber</name>
    <dbReference type="NCBI Taxonomy" id="307972"/>
    <lineage>
        <taxon>Eukaryota</taxon>
        <taxon>Metazoa</taxon>
        <taxon>Echinodermata</taxon>
        <taxon>Eleutherozoa</taxon>
        <taxon>Echinozoa</taxon>
        <taxon>Holothuroidea</taxon>
        <taxon>Aspidochirotacea</taxon>
        <taxon>Aspidochirotida</taxon>
        <taxon>Stichopodidae</taxon>
        <taxon>Apostichopus</taxon>
    </lineage>
</organism>
<evidence type="ECO:0000256" key="1">
    <source>
        <dbReference type="SAM" id="MobiDB-lite"/>
    </source>
</evidence>
<gene>
    <name evidence="2" type="ORF">BSL78_05583</name>
</gene>
<dbReference type="Proteomes" id="UP000230750">
    <property type="component" value="Unassembled WGS sequence"/>
</dbReference>
<dbReference type="AlphaFoldDB" id="A0A2G8LB96"/>
<reference evidence="2 3" key="1">
    <citation type="journal article" date="2017" name="PLoS Biol.">
        <title>The sea cucumber genome provides insights into morphological evolution and visceral regeneration.</title>
        <authorList>
            <person name="Zhang X."/>
            <person name="Sun L."/>
            <person name="Yuan J."/>
            <person name="Sun Y."/>
            <person name="Gao Y."/>
            <person name="Zhang L."/>
            <person name="Li S."/>
            <person name="Dai H."/>
            <person name="Hamel J.F."/>
            <person name="Liu C."/>
            <person name="Yu Y."/>
            <person name="Liu S."/>
            <person name="Lin W."/>
            <person name="Guo K."/>
            <person name="Jin S."/>
            <person name="Xu P."/>
            <person name="Storey K.B."/>
            <person name="Huan P."/>
            <person name="Zhang T."/>
            <person name="Zhou Y."/>
            <person name="Zhang J."/>
            <person name="Lin C."/>
            <person name="Li X."/>
            <person name="Xing L."/>
            <person name="Huo D."/>
            <person name="Sun M."/>
            <person name="Wang L."/>
            <person name="Mercier A."/>
            <person name="Li F."/>
            <person name="Yang H."/>
            <person name="Xiang J."/>
        </authorList>
    </citation>
    <scope>NUCLEOTIDE SEQUENCE [LARGE SCALE GENOMIC DNA]</scope>
    <source>
        <strain evidence="2">Shaxun</strain>
        <tissue evidence="2">Muscle</tissue>
    </source>
</reference>
<evidence type="ECO:0000313" key="3">
    <source>
        <dbReference type="Proteomes" id="UP000230750"/>
    </source>
</evidence>
<name>A0A2G8LB96_STIJA</name>
<proteinExistence type="predicted"/>